<dbReference type="AlphaFoldDB" id="F6DCT9"/>
<sequence>MHVEAFETDITSPFIEFKDYARVLNKHVKVFIVTEDSPGLNNESASIAGALSKYAKPELMDIERQIAWQAVADEKA</sequence>
<dbReference type="EMBL" id="CP002776">
    <property type="protein sequence ID" value="AEG31675.1"/>
    <property type="molecule type" value="Genomic_DNA"/>
</dbReference>
<evidence type="ECO:0000313" key="1">
    <source>
        <dbReference type="EMBL" id="AEG31675.1"/>
    </source>
</evidence>
<protein>
    <submittedName>
        <fullName evidence="1">Uncharacterized protein</fullName>
    </submittedName>
</protein>
<evidence type="ECO:0000313" key="2">
    <source>
        <dbReference type="Proteomes" id="UP000009232"/>
    </source>
</evidence>
<proteinExistence type="predicted"/>
<dbReference type="KEGG" id="tcy:Thicy_0903"/>
<gene>
    <name evidence="1" type="ordered locus">Thicy_0903</name>
</gene>
<accession>F6DCT9</accession>
<dbReference type="OrthoDB" id="5616247at2"/>
<dbReference type="RefSeq" id="WP_013835453.1">
    <property type="nucleotide sequence ID" value="NC_015581.1"/>
</dbReference>
<name>F6DCT9_THICA</name>
<dbReference type="Proteomes" id="UP000009232">
    <property type="component" value="Chromosome"/>
</dbReference>
<reference evidence="1 2" key="1">
    <citation type="submission" date="2011-05" db="EMBL/GenBank/DDBJ databases">
        <title>Complete sequence of Thioalkalimicrobium cyclicum ALM1.</title>
        <authorList>
            <consortium name="US DOE Joint Genome Institute"/>
            <person name="Lucas S."/>
            <person name="Han J."/>
            <person name="Lapidus A."/>
            <person name="Cheng J.-F."/>
            <person name="Goodwin L."/>
            <person name="Pitluck S."/>
            <person name="Peters L."/>
            <person name="Mikhailova N."/>
            <person name="Davenport K."/>
            <person name="Han C."/>
            <person name="Tapia R."/>
            <person name="Land M."/>
            <person name="Hauser L."/>
            <person name="Kyrpides N."/>
            <person name="Ivanova N."/>
            <person name="Pagani I."/>
            <person name="Kappler U."/>
            <person name="Woyke T."/>
        </authorList>
    </citation>
    <scope>NUCLEOTIDE SEQUENCE [LARGE SCALE GENOMIC DNA]</scope>
    <source>
        <strain evidence="2">DSM 14477 / JCM 11371 / ALM1</strain>
    </source>
</reference>
<dbReference type="STRING" id="717773.Thicy_0903"/>
<keyword evidence="2" id="KW-1185">Reference proteome</keyword>
<dbReference type="HOGENOM" id="CLU_197656_0_0_6"/>
<organism evidence="1 2">
    <name type="scientific">Thiomicrospira cyclica (strain DSM 14477 / JCM 11371 / ALM1)</name>
    <name type="common">Thioalkalimicrobium cyclicum</name>
    <dbReference type="NCBI Taxonomy" id="717773"/>
    <lineage>
        <taxon>Bacteria</taxon>
        <taxon>Pseudomonadati</taxon>
        <taxon>Pseudomonadota</taxon>
        <taxon>Gammaproteobacteria</taxon>
        <taxon>Thiotrichales</taxon>
        <taxon>Piscirickettsiaceae</taxon>
        <taxon>Thiomicrospira</taxon>
    </lineage>
</organism>